<evidence type="ECO:0000256" key="1">
    <source>
        <dbReference type="ARBA" id="ARBA00022553"/>
    </source>
</evidence>
<dbReference type="Pfam" id="PF00072">
    <property type="entry name" value="Response_reg"/>
    <property type="match status" value="1"/>
</dbReference>
<dbReference type="GO" id="GO:0003677">
    <property type="term" value="F:DNA binding"/>
    <property type="evidence" value="ECO:0007669"/>
    <property type="project" value="UniProtKB-KW"/>
</dbReference>
<evidence type="ECO:0000313" key="7">
    <source>
        <dbReference type="Proteomes" id="UP000315003"/>
    </source>
</evidence>
<dbReference type="SUPFAM" id="SSF52172">
    <property type="entry name" value="CheY-like"/>
    <property type="match status" value="1"/>
</dbReference>
<gene>
    <name evidence="6" type="primary">nreC</name>
    <name evidence="6" type="ORF">SV7mr_30220</name>
</gene>
<dbReference type="PROSITE" id="PS00622">
    <property type="entry name" value="HTH_LUXR_1"/>
    <property type="match status" value="1"/>
</dbReference>
<dbReference type="PROSITE" id="PS50110">
    <property type="entry name" value="RESPONSE_REGULATORY"/>
    <property type="match status" value="1"/>
</dbReference>
<sequence length="219" mass="24432">MNQLQTRCRIFLVDDHPMMRDGLSMRITAQTGWEICEVAATEDEGFTLITQQSPDLVLVDISLGSGNGIDLIKRVRSKNPTVKFLAISAYKESLYAERAMRAGALGYLNKQESNEKLIEAIRTVLKGERFLSDALQARLVASALSNTSVEQEPTERLSDREKEIFRLIGEGLTTGAIADQLMLSTHTIDTHREHLKRKLNVGTAAELSRLAFHSMIENS</sequence>
<feature type="modified residue" description="4-aspartylphosphate" evidence="3">
    <location>
        <position position="60"/>
    </location>
</feature>
<dbReference type="CDD" id="cd17535">
    <property type="entry name" value="REC_NarL-like"/>
    <property type="match status" value="1"/>
</dbReference>
<organism evidence="6 7">
    <name type="scientific">Stieleria bergensis</name>
    <dbReference type="NCBI Taxonomy" id="2528025"/>
    <lineage>
        <taxon>Bacteria</taxon>
        <taxon>Pseudomonadati</taxon>
        <taxon>Planctomycetota</taxon>
        <taxon>Planctomycetia</taxon>
        <taxon>Pirellulales</taxon>
        <taxon>Pirellulaceae</taxon>
        <taxon>Stieleria</taxon>
    </lineage>
</organism>
<name>A0A517SWJ0_9BACT</name>
<evidence type="ECO:0000259" key="5">
    <source>
        <dbReference type="PROSITE" id="PS50110"/>
    </source>
</evidence>
<dbReference type="RefSeq" id="WP_419187384.1">
    <property type="nucleotide sequence ID" value="NZ_CP036272.1"/>
</dbReference>
<evidence type="ECO:0000256" key="3">
    <source>
        <dbReference type="PROSITE-ProRule" id="PRU00169"/>
    </source>
</evidence>
<protein>
    <submittedName>
        <fullName evidence="6">Oxygen regulatory protein NreC</fullName>
    </submittedName>
</protein>
<dbReference type="SMART" id="SM00421">
    <property type="entry name" value="HTH_LUXR"/>
    <property type="match status" value="1"/>
</dbReference>
<accession>A0A517SWJ0</accession>
<keyword evidence="2" id="KW-0238">DNA-binding</keyword>
<dbReference type="PANTHER" id="PTHR43214">
    <property type="entry name" value="TWO-COMPONENT RESPONSE REGULATOR"/>
    <property type="match status" value="1"/>
</dbReference>
<keyword evidence="7" id="KW-1185">Reference proteome</keyword>
<dbReference type="Proteomes" id="UP000315003">
    <property type="component" value="Chromosome"/>
</dbReference>
<feature type="domain" description="Response regulatory" evidence="5">
    <location>
        <begin position="9"/>
        <end position="125"/>
    </location>
</feature>
<dbReference type="SUPFAM" id="SSF46894">
    <property type="entry name" value="C-terminal effector domain of the bipartite response regulators"/>
    <property type="match status" value="1"/>
</dbReference>
<dbReference type="AlphaFoldDB" id="A0A517SWJ0"/>
<dbReference type="EMBL" id="CP036272">
    <property type="protein sequence ID" value="QDT60499.1"/>
    <property type="molecule type" value="Genomic_DNA"/>
</dbReference>
<keyword evidence="1 3" id="KW-0597">Phosphoprotein</keyword>
<evidence type="ECO:0000313" key="6">
    <source>
        <dbReference type="EMBL" id="QDT60499.1"/>
    </source>
</evidence>
<dbReference type="InterPro" id="IPR011006">
    <property type="entry name" value="CheY-like_superfamily"/>
</dbReference>
<evidence type="ECO:0000259" key="4">
    <source>
        <dbReference type="PROSITE" id="PS50043"/>
    </source>
</evidence>
<dbReference type="InterPro" id="IPR039420">
    <property type="entry name" value="WalR-like"/>
</dbReference>
<reference evidence="6 7" key="1">
    <citation type="submission" date="2019-02" db="EMBL/GenBank/DDBJ databases">
        <title>Deep-cultivation of Planctomycetes and their phenomic and genomic characterization uncovers novel biology.</title>
        <authorList>
            <person name="Wiegand S."/>
            <person name="Jogler M."/>
            <person name="Boedeker C."/>
            <person name="Pinto D."/>
            <person name="Vollmers J."/>
            <person name="Rivas-Marin E."/>
            <person name="Kohn T."/>
            <person name="Peeters S.H."/>
            <person name="Heuer A."/>
            <person name="Rast P."/>
            <person name="Oberbeckmann S."/>
            <person name="Bunk B."/>
            <person name="Jeske O."/>
            <person name="Meyerdierks A."/>
            <person name="Storesund J.E."/>
            <person name="Kallscheuer N."/>
            <person name="Luecker S."/>
            <person name="Lage O.M."/>
            <person name="Pohl T."/>
            <person name="Merkel B.J."/>
            <person name="Hornburger P."/>
            <person name="Mueller R.-W."/>
            <person name="Bruemmer F."/>
            <person name="Labrenz M."/>
            <person name="Spormann A.M."/>
            <person name="Op den Camp H."/>
            <person name="Overmann J."/>
            <person name="Amann R."/>
            <person name="Jetten M.S.M."/>
            <person name="Mascher T."/>
            <person name="Medema M.H."/>
            <person name="Devos D.P."/>
            <person name="Kaster A.-K."/>
            <person name="Ovreas L."/>
            <person name="Rohde M."/>
            <person name="Galperin M.Y."/>
            <person name="Jogler C."/>
        </authorList>
    </citation>
    <scope>NUCLEOTIDE SEQUENCE [LARGE SCALE GENOMIC DNA]</scope>
    <source>
        <strain evidence="6 7">SV_7m_r</strain>
    </source>
</reference>
<proteinExistence type="predicted"/>
<dbReference type="SMART" id="SM00448">
    <property type="entry name" value="REC"/>
    <property type="match status" value="1"/>
</dbReference>
<dbReference type="PRINTS" id="PR00038">
    <property type="entry name" value="HTHLUXR"/>
</dbReference>
<dbReference type="InterPro" id="IPR058245">
    <property type="entry name" value="NreC/VraR/RcsB-like_REC"/>
</dbReference>
<dbReference type="Gene3D" id="3.40.50.2300">
    <property type="match status" value="1"/>
</dbReference>
<dbReference type="InterPro" id="IPR001789">
    <property type="entry name" value="Sig_transdc_resp-reg_receiver"/>
</dbReference>
<feature type="domain" description="HTH luxR-type" evidence="4">
    <location>
        <begin position="150"/>
        <end position="215"/>
    </location>
</feature>
<dbReference type="PANTHER" id="PTHR43214:SF43">
    <property type="entry name" value="TWO-COMPONENT RESPONSE REGULATOR"/>
    <property type="match status" value="1"/>
</dbReference>
<dbReference type="GO" id="GO:0000160">
    <property type="term" value="P:phosphorelay signal transduction system"/>
    <property type="evidence" value="ECO:0007669"/>
    <property type="project" value="InterPro"/>
</dbReference>
<dbReference type="PROSITE" id="PS50043">
    <property type="entry name" value="HTH_LUXR_2"/>
    <property type="match status" value="1"/>
</dbReference>
<evidence type="ECO:0000256" key="2">
    <source>
        <dbReference type="ARBA" id="ARBA00023125"/>
    </source>
</evidence>
<dbReference type="Pfam" id="PF00196">
    <property type="entry name" value="GerE"/>
    <property type="match status" value="1"/>
</dbReference>
<dbReference type="InterPro" id="IPR016032">
    <property type="entry name" value="Sig_transdc_resp-reg_C-effctor"/>
</dbReference>
<dbReference type="CDD" id="cd06170">
    <property type="entry name" value="LuxR_C_like"/>
    <property type="match status" value="1"/>
</dbReference>
<dbReference type="GO" id="GO:0006355">
    <property type="term" value="P:regulation of DNA-templated transcription"/>
    <property type="evidence" value="ECO:0007669"/>
    <property type="project" value="InterPro"/>
</dbReference>
<dbReference type="InterPro" id="IPR000792">
    <property type="entry name" value="Tscrpt_reg_LuxR_C"/>
</dbReference>